<dbReference type="AlphaFoldDB" id="A0A1X0YHY1"/>
<gene>
    <name evidence="2" type="ORF">B5M45_00685</name>
</gene>
<dbReference type="EMBL" id="MZZM01000001">
    <property type="protein sequence ID" value="ORJ64814.1"/>
    <property type="molecule type" value="Genomic_DNA"/>
</dbReference>
<dbReference type="Proteomes" id="UP000193040">
    <property type="component" value="Unassembled WGS sequence"/>
</dbReference>
<dbReference type="RefSeq" id="WP_084946725.1">
    <property type="nucleotide sequence ID" value="NZ_MZZM01000001.1"/>
</dbReference>
<feature type="transmembrane region" description="Helical" evidence="1">
    <location>
        <begin position="20"/>
        <end position="52"/>
    </location>
</feature>
<keyword evidence="1" id="KW-0472">Membrane</keyword>
<sequence>MGSSPRSDAFEYAQNHPRQLVAGLFAGFMSTLLTFGVLWFFAPILPLVLWGITRKFRRTKAFSVGVLAAFAGIIAFVGLFAILILVLSLVIQPTPPPSTDYSYG</sequence>
<evidence type="ECO:0000313" key="3">
    <source>
        <dbReference type="Proteomes" id="UP000193040"/>
    </source>
</evidence>
<keyword evidence="1" id="KW-1133">Transmembrane helix</keyword>
<accession>A0A1X0YHY1</accession>
<organism evidence="2 3">
    <name type="scientific">Mycobacterium simiae</name>
    <name type="common">Mycobacterium habana</name>
    <dbReference type="NCBI Taxonomy" id="1784"/>
    <lineage>
        <taxon>Bacteria</taxon>
        <taxon>Bacillati</taxon>
        <taxon>Actinomycetota</taxon>
        <taxon>Actinomycetes</taxon>
        <taxon>Mycobacteriales</taxon>
        <taxon>Mycobacteriaceae</taxon>
        <taxon>Mycobacterium</taxon>
        <taxon>Mycobacterium simiae complex</taxon>
    </lineage>
</organism>
<evidence type="ECO:0000313" key="2">
    <source>
        <dbReference type="EMBL" id="ORJ64814.1"/>
    </source>
</evidence>
<keyword evidence="1" id="KW-0812">Transmembrane</keyword>
<reference evidence="2 3" key="1">
    <citation type="submission" date="2017-03" db="EMBL/GenBank/DDBJ databases">
        <title>Genomic insights into Mycobacterium simiae human colonization.</title>
        <authorList>
            <person name="Steffani J.L."/>
            <person name="Brunck M.E."/>
            <person name="Cruz E."/>
            <person name="Montiel R."/>
            <person name="Barona F."/>
        </authorList>
    </citation>
    <scope>NUCLEOTIDE SEQUENCE [LARGE SCALE GENOMIC DNA]</scope>
    <source>
        <strain evidence="2 3">MsiGto</strain>
    </source>
</reference>
<name>A0A1X0YHY1_MYCSI</name>
<protein>
    <submittedName>
        <fullName evidence="2">Uncharacterized protein</fullName>
    </submittedName>
</protein>
<keyword evidence="3" id="KW-1185">Reference proteome</keyword>
<evidence type="ECO:0000256" key="1">
    <source>
        <dbReference type="SAM" id="Phobius"/>
    </source>
</evidence>
<proteinExistence type="predicted"/>
<feature type="transmembrane region" description="Helical" evidence="1">
    <location>
        <begin position="64"/>
        <end position="91"/>
    </location>
</feature>
<comment type="caution">
    <text evidence="2">The sequence shown here is derived from an EMBL/GenBank/DDBJ whole genome shotgun (WGS) entry which is preliminary data.</text>
</comment>